<accession>A0A846R0S1</accession>
<dbReference type="Pfam" id="PF00581">
    <property type="entry name" value="Rhodanese"/>
    <property type="match status" value="1"/>
</dbReference>
<feature type="domain" description="Rhodanese" evidence="1">
    <location>
        <begin position="31"/>
        <end position="115"/>
    </location>
</feature>
<dbReference type="AlphaFoldDB" id="A0A846R0S1"/>
<dbReference type="GO" id="GO:0016740">
    <property type="term" value="F:transferase activity"/>
    <property type="evidence" value="ECO:0007669"/>
    <property type="project" value="UniProtKB-KW"/>
</dbReference>
<evidence type="ECO:0000313" key="3">
    <source>
        <dbReference type="Proteomes" id="UP000590442"/>
    </source>
</evidence>
<dbReference type="RefSeq" id="WP_167965678.1">
    <property type="nucleotide sequence ID" value="NZ_JAATJJ010000002.1"/>
</dbReference>
<dbReference type="PANTHER" id="PTHR45431:SF3">
    <property type="entry name" value="RHODANESE-LIKE DOMAIN-CONTAINING PROTEIN 15, CHLOROPLASTIC"/>
    <property type="match status" value="1"/>
</dbReference>
<sequence length="120" mass="13632">MSFLKTFFGSTSRSSEFIEVISPEDFGKAIKNPHVQLVDVRTAREYNNGHIAHAVNIDFFDATTFNETFKRFDKEKPVYIYCRSGSRSQKAAARLVGMGFEKIVDLSGGYMAWDNTNTFL</sequence>
<organism evidence="2 3">
    <name type="scientific">Saonia flava</name>
    <dbReference type="NCBI Taxonomy" id="523696"/>
    <lineage>
        <taxon>Bacteria</taxon>
        <taxon>Pseudomonadati</taxon>
        <taxon>Bacteroidota</taxon>
        <taxon>Flavobacteriia</taxon>
        <taxon>Flavobacteriales</taxon>
        <taxon>Flavobacteriaceae</taxon>
        <taxon>Saonia</taxon>
    </lineage>
</organism>
<dbReference type="Gene3D" id="3.40.250.10">
    <property type="entry name" value="Rhodanese-like domain"/>
    <property type="match status" value="1"/>
</dbReference>
<dbReference type="InterPro" id="IPR001763">
    <property type="entry name" value="Rhodanese-like_dom"/>
</dbReference>
<name>A0A846R0S1_9FLAO</name>
<keyword evidence="2" id="KW-0808">Transferase</keyword>
<evidence type="ECO:0000259" key="1">
    <source>
        <dbReference type="PROSITE" id="PS50206"/>
    </source>
</evidence>
<comment type="caution">
    <text evidence="2">The sequence shown here is derived from an EMBL/GenBank/DDBJ whole genome shotgun (WGS) entry which is preliminary data.</text>
</comment>
<dbReference type="SMART" id="SM00450">
    <property type="entry name" value="RHOD"/>
    <property type="match status" value="1"/>
</dbReference>
<dbReference type="PROSITE" id="PS50206">
    <property type="entry name" value="RHODANESE_3"/>
    <property type="match status" value="1"/>
</dbReference>
<dbReference type="InterPro" id="IPR052367">
    <property type="entry name" value="Thiosulfate_ST/Rhodanese-like"/>
</dbReference>
<dbReference type="SUPFAM" id="SSF52821">
    <property type="entry name" value="Rhodanese/Cell cycle control phosphatase"/>
    <property type="match status" value="1"/>
</dbReference>
<protein>
    <submittedName>
        <fullName evidence="2">Rhodanese-related sulfurtransferase</fullName>
    </submittedName>
</protein>
<proteinExistence type="predicted"/>
<dbReference type="PANTHER" id="PTHR45431">
    <property type="entry name" value="RHODANESE-LIKE DOMAIN-CONTAINING PROTEIN 15, CHLOROPLASTIC"/>
    <property type="match status" value="1"/>
</dbReference>
<gene>
    <name evidence="2" type="ORF">GGR42_003043</name>
</gene>
<dbReference type="EMBL" id="JAATJJ010000002">
    <property type="protein sequence ID" value="NJB72552.1"/>
    <property type="molecule type" value="Genomic_DNA"/>
</dbReference>
<keyword evidence="3" id="KW-1185">Reference proteome</keyword>
<dbReference type="Proteomes" id="UP000590442">
    <property type="component" value="Unassembled WGS sequence"/>
</dbReference>
<dbReference type="InterPro" id="IPR036873">
    <property type="entry name" value="Rhodanese-like_dom_sf"/>
</dbReference>
<evidence type="ECO:0000313" key="2">
    <source>
        <dbReference type="EMBL" id="NJB72552.1"/>
    </source>
</evidence>
<reference evidence="2 3" key="1">
    <citation type="submission" date="2020-03" db="EMBL/GenBank/DDBJ databases">
        <title>Genomic Encyclopedia of Type Strains, Phase IV (KMG-IV): sequencing the most valuable type-strain genomes for metagenomic binning, comparative biology and taxonomic classification.</title>
        <authorList>
            <person name="Goeker M."/>
        </authorList>
    </citation>
    <scope>NUCLEOTIDE SEQUENCE [LARGE SCALE GENOMIC DNA]</scope>
    <source>
        <strain evidence="2 3">DSM 29762</strain>
    </source>
</reference>
<dbReference type="CDD" id="cd00158">
    <property type="entry name" value="RHOD"/>
    <property type="match status" value="1"/>
</dbReference>